<dbReference type="RefSeq" id="WP_147113706.1">
    <property type="nucleotide sequence ID" value="NZ_BJVJ01000078.1"/>
</dbReference>
<protein>
    <recommendedName>
        <fullName evidence="3">DUF2505 domain-containing protein</fullName>
    </recommendedName>
</protein>
<dbReference type="InterPro" id="IPR019639">
    <property type="entry name" value="DUF2505"/>
</dbReference>
<dbReference type="AlphaFoldDB" id="A0A511DSZ1"/>
<proteinExistence type="predicted"/>
<dbReference type="Pfam" id="PF10698">
    <property type="entry name" value="DUF2505"/>
    <property type="match status" value="1"/>
</dbReference>
<dbReference type="OrthoDB" id="5178774at2"/>
<comment type="caution">
    <text evidence="1">The sequence shown here is derived from an EMBL/GenBank/DDBJ whole genome shotgun (WGS) entry which is preliminary data.</text>
</comment>
<dbReference type="Gene3D" id="3.30.530.20">
    <property type="match status" value="1"/>
</dbReference>
<dbReference type="InterPro" id="IPR023393">
    <property type="entry name" value="START-like_dom_sf"/>
</dbReference>
<dbReference type="Proteomes" id="UP000321685">
    <property type="component" value="Unassembled WGS sequence"/>
</dbReference>
<accession>A0A511DSZ1</accession>
<evidence type="ECO:0000313" key="2">
    <source>
        <dbReference type="Proteomes" id="UP000321685"/>
    </source>
</evidence>
<evidence type="ECO:0008006" key="3">
    <source>
        <dbReference type="Google" id="ProtNLM"/>
    </source>
</evidence>
<organism evidence="1 2">
    <name type="scientific">Pseudonocardia sulfidoxydans NBRC 16205</name>
    <dbReference type="NCBI Taxonomy" id="1223511"/>
    <lineage>
        <taxon>Bacteria</taxon>
        <taxon>Bacillati</taxon>
        <taxon>Actinomycetota</taxon>
        <taxon>Actinomycetes</taxon>
        <taxon>Pseudonocardiales</taxon>
        <taxon>Pseudonocardiaceae</taxon>
        <taxon>Pseudonocardia</taxon>
    </lineage>
</organism>
<name>A0A511DSZ1_9PSEU</name>
<keyword evidence="2" id="KW-1185">Reference proteome</keyword>
<evidence type="ECO:0000313" key="1">
    <source>
        <dbReference type="EMBL" id="GEL26188.1"/>
    </source>
</evidence>
<reference evidence="1 2" key="1">
    <citation type="submission" date="2019-07" db="EMBL/GenBank/DDBJ databases">
        <title>Whole genome shotgun sequence of Pseudonocardia sulfidoxydans NBRC 16205.</title>
        <authorList>
            <person name="Hosoyama A."/>
            <person name="Uohara A."/>
            <person name="Ohji S."/>
            <person name="Ichikawa N."/>
        </authorList>
    </citation>
    <scope>NUCLEOTIDE SEQUENCE [LARGE SCALE GENOMIC DNA]</scope>
    <source>
        <strain evidence="1 2">NBRC 16205</strain>
    </source>
</reference>
<gene>
    <name evidence="1" type="ORF">PSU4_51420</name>
</gene>
<dbReference type="SUPFAM" id="SSF55961">
    <property type="entry name" value="Bet v1-like"/>
    <property type="match status" value="1"/>
</dbReference>
<dbReference type="EMBL" id="BJVJ01000078">
    <property type="protein sequence ID" value="GEL26188.1"/>
    <property type="molecule type" value="Genomic_DNA"/>
</dbReference>
<sequence length="167" mass="17840">MAHQLTHRTTAEFPAEQVYAVMVDPDYLKARLERLGGPGAALLSHHVDANGARYELRHGVDANVVPPMVRSLVSGDLVIERVETLVPTGSGRYDGTVSVRIPGTPASADGALRLADVDGGSEFVVDASVTVKVPLIGGRIESMVAEQIEGLLAQETAFTIDWLRQRG</sequence>